<dbReference type="STRING" id="585531.HMPREF0063_11411"/>
<reference evidence="2" key="1">
    <citation type="submission" date="2010-08" db="EMBL/GenBank/DDBJ databases">
        <authorList>
            <person name="Muzny D."/>
            <person name="Qin X."/>
            <person name="Buhay C."/>
            <person name="Dugan-Rocha S."/>
            <person name="Ding Y."/>
            <person name="Chen G."/>
            <person name="Hawes A."/>
            <person name="Holder M."/>
            <person name="Jhangiani S."/>
            <person name="Johnson A."/>
            <person name="Khan Z."/>
            <person name="Li Z."/>
            <person name="Liu W."/>
            <person name="Liu X."/>
            <person name="Perez L."/>
            <person name="Shen H."/>
            <person name="Wang Q."/>
            <person name="Watt J."/>
            <person name="Xi L."/>
            <person name="Xin Y."/>
            <person name="Zhou J."/>
            <person name="Deng J."/>
            <person name="Jiang H."/>
            <person name="Liu Y."/>
            <person name="Qu J."/>
            <person name="Song X.-Z."/>
            <person name="Zhang L."/>
            <person name="Villasana D."/>
            <person name="Johnson A."/>
            <person name="Liu J."/>
            <person name="Liyanage D."/>
            <person name="Lorensuhewa L."/>
            <person name="Robinson T."/>
            <person name="Song A."/>
            <person name="Song B.-B."/>
            <person name="Dinh H."/>
            <person name="Thornton R."/>
            <person name="Coyle M."/>
            <person name="Francisco L."/>
            <person name="Jackson L."/>
            <person name="Javaid M."/>
            <person name="Korchina V."/>
            <person name="Kovar C."/>
            <person name="Mata R."/>
            <person name="Mathew T."/>
            <person name="Ngo R."/>
            <person name="Nguyen L."/>
            <person name="Nguyen N."/>
            <person name="Okwuonu G."/>
            <person name="Ongeri F."/>
            <person name="Pham C."/>
            <person name="Simmons D."/>
            <person name="Wilczek-Boney K."/>
            <person name="Hale W."/>
            <person name="Jakkamsetti A."/>
            <person name="Pham P."/>
            <person name="Ruth R."/>
            <person name="San Lucas F."/>
            <person name="Warren J."/>
            <person name="Zhang J."/>
            <person name="Zhao Z."/>
            <person name="Zhou C."/>
            <person name="Zhu D."/>
            <person name="Lee S."/>
            <person name="Bess C."/>
            <person name="Blankenburg K."/>
            <person name="Forbes L."/>
            <person name="Fu Q."/>
            <person name="Gubbala S."/>
            <person name="Hirani K."/>
            <person name="Jayaseelan J.C."/>
            <person name="Lara F."/>
            <person name="Munidasa M."/>
            <person name="Palculict T."/>
            <person name="Patil S."/>
            <person name="Pu L.-L."/>
            <person name="Saada N."/>
            <person name="Tang L."/>
            <person name="Weissenberger G."/>
            <person name="Zhu Y."/>
            <person name="Hemphill L."/>
            <person name="Shang Y."/>
            <person name="Youmans B."/>
            <person name="Ayvaz T."/>
            <person name="Ross M."/>
            <person name="Santibanez J."/>
            <person name="Aqrawi P."/>
            <person name="Gross S."/>
            <person name="Joshi V."/>
            <person name="Fowler G."/>
            <person name="Nazareth L."/>
            <person name="Reid J."/>
            <person name="Worley K."/>
            <person name="Petrosino J."/>
            <person name="Highlander S."/>
            <person name="Gibbs R."/>
        </authorList>
    </citation>
    <scope>NUCLEOTIDE SEQUENCE [LARGE SCALE GENOMIC DNA]</scope>
    <source>
        <strain evidence="2">DSM 15272</strain>
    </source>
</reference>
<accession>E2SBK2</accession>
<organism evidence="2 3">
    <name type="scientific">Aeromicrobium marinum DSM 15272</name>
    <dbReference type="NCBI Taxonomy" id="585531"/>
    <lineage>
        <taxon>Bacteria</taxon>
        <taxon>Bacillati</taxon>
        <taxon>Actinomycetota</taxon>
        <taxon>Actinomycetes</taxon>
        <taxon>Propionibacteriales</taxon>
        <taxon>Nocardioidaceae</taxon>
        <taxon>Aeromicrobium</taxon>
    </lineage>
</organism>
<proteinExistence type="predicted"/>
<dbReference type="HOGENOM" id="CLU_1756797_0_0_11"/>
<dbReference type="AlphaFoldDB" id="E2SBK2"/>
<sequence>MEHHGDRDDADTSGNVAPLDIVQQARAAAADRLVTRWWYHPTLGLLFMGYTVSLSLGTRLVQIIGFVAFFAGVAILVQAYQRIAGVWPWGHQDGPATRWAYAMGAAGGIGFGTAFLLARLGAHPGWIWAIGVLLAVAVVVLGHLYDRALAADLRAAR</sequence>
<keyword evidence="3" id="KW-1185">Reference proteome</keyword>
<keyword evidence="1" id="KW-0812">Transmembrane</keyword>
<gene>
    <name evidence="2" type="ORF">HMPREF0063_11411</name>
</gene>
<protein>
    <submittedName>
        <fullName evidence="2">Uncharacterized protein</fullName>
    </submittedName>
</protein>
<name>E2SBK2_9ACTN</name>
<keyword evidence="1" id="KW-1133">Transmembrane helix</keyword>
<evidence type="ECO:0000313" key="3">
    <source>
        <dbReference type="Proteomes" id="UP000003111"/>
    </source>
</evidence>
<feature type="transmembrane region" description="Helical" evidence="1">
    <location>
        <begin position="125"/>
        <end position="145"/>
    </location>
</feature>
<evidence type="ECO:0000256" key="1">
    <source>
        <dbReference type="SAM" id="Phobius"/>
    </source>
</evidence>
<dbReference type="eggNOG" id="ENOG5033CBA">
    <property type="taxonomic scope" value="Bacteria"/>
</dbReference>
<comment type="caution">
    <text evidence="2">The sequence shown here is derived from an EMBL/GenBank/DDBJ whole genome shotgun (WGS) entry which is preliminary data.</text>
</comment>
<feature type="transmembrane region" description="Helical" evidence="1">
    <location>
        <begin position="100"/>
        <end position="118"/>
    </location>
</feature>
<dbReference type="Proteomes" id="UP000003111">
    <property type="component" value="Unassembled WGS sequence"/>
</dbReference>
<evidence type="ECO:0000313" key="2">
    <source>
        <dbReference type="EMBL" id="EFQ83748.1"/>
    </source>
</evidence>
<keyword evidence="1" id="KW-0472">Membrane</keyword>
<dbReference type="RefSeq" id="WP_007078432.1">
    <property type="nucleotide sequence ID" value="NZ_CM001024.1"/>
</dbReference>
<dbReference type="OrthoDB" id="3297538at2"/>
<feature type="transmembrane region" description="Helical" evidence="1">
    <location>
        <begin position="63"/>
        <end position="80"/>
    </location>
</feature>
<feature type="transmembrane region" description="Helical" evidence="1">
    <location>
        <begin position="37"/>
        <end position="56"/>
    </location>
</feature>
<dbReference type="EMBL" id="ACLF03000004">
    <property type="protein sequence ID" value="EFQ83748.1"/>
    <property type="molecule type" value="Genomic_DNA"/>
</dbReference>